<feature type="domain" description="UDENN" evidence="3">
    <location>
        <begin position="195"/>
        <end position="407"/>
    </location>
</feature>
<dbReference type="Proteomes" id="UP001219934">
    <property type="component" value="Unassembled WGS sequence"/>
</dbReference>
<feature type="non-terminal residue" evidence="4">
    <location>
        <position position="1"/>
    </location>
</feature>
<feature type="region of interest" description="Disordered" evidence="2">
    <location>
        <begin position="21"/>
        <end position="46"/>
    </location>
</feature>
<dbReference type="GO" id="GO:0006897">
    <property type="term" value="P:endocytosis"/>
    <property type="evidence" value="ECO:0007669"/>
    <property type="project" value="TreeGrafter"/>
</dbReference>
<dbReference type="InterPro" id="IPR040032">
    <property type="entry name" value="DENND1A/B/C"/>
</dbReference>
<dbReference type="InterPro" id="IPR043153">
    <property type="entry name" value="DENN_C"/>
</dbReference>
<keyword evidence="1" id="KW-0344">Guanine-nucleotide releasing factor</keyword>
<dbReference type="PROSITE" id="PS50211">
    <property type="entry name" value="DENN"/>
    <property type="match status" value="1"/>
</dbReference>
<dbReference type="GO" id="GO:0032456">
    <property type="term" value="P:endocytic recycling"/>
    <property type="evidence" value="ECO:0007669"/>
    <property type="project" value="TreeGrafter"/>
</dbReference>
<dbReference type="GO" id="GO:0005829">
    <property type="term" value="C:cytosol"/>
    <property type="evidence" value="ECO:0007669"/>
    <property type="project" value="TreeGrafter"/>
</dbReference>
<evidence type="ECO:0000259" key="3">
    <source>
        <dbReference type="PROSITE" id="PS50211"/>
    </source>
</evidence>
<dbReference type="AlphaFoldDB" id="A0AAD6BH66"/>
<dbReference type="GO" id="GO:1901981">
    <property type="term" value="F:phosphatidylinositol phosphate binding"/>
    <property type="evidence" value="ECO:0007669"/>
    <property type="project" value="TreeGrafter"/>
</dbReference>
<dbReference type="PANTHER" id="PTHR13196">
    <property type="entry name" value="DENN DOMAIN-CONTAINING"/>
    <property type="match status" value="1"/>
</dbReference>
<evidence type="ECO:0000313" key="5">
    <source>
        <dbReference type="Proteomes" id="UP001219934"/>
    </source>
</evidence>
<dbReference type="EMBL" id="JAPTMU010000005">
    <property type="protein sequence ID" value="KAJ4943407.1"/>
    <property type="molecule type" value="Genomic_DNA"/>
</dbReference>
<evidence type="ECO:0000256" key="2">
    <source>
        <dbReference type="SAM" id="MobiDB-lite"/>
    </source>
</evidence>
<name>A0AAD6BH66_9TELE</name>
<protein>
    <recommendedName>
        <fullName evidence="3">UDENN domain-containing protein</fullName>
    </recommendedName>
</protein>
<dbReference type="GO" id="GO:0016607">
    <property type="term" value="C:nuclear speck"/>
    <property type="evidence" value="ECO:0007669"/>
    <property type="project" value="TreeGrafter"/>
</dbReference>
<organism evidence="4 5">
    <name type="scientific">Pogonophryne albipinna</name>
    <dbReference type="NCBI Taxonomy" id="1090488"/>
    <lineage>
        <taxon>Eukaryota</taxon>
        <taxon>Metazoa</taxon>
        <taxon>Chordata</taxon>
        <taxon>Craniata</taxon>
        <taxon>Vertebrata</taxon>
        <taxon>Euteleostomi</taxon>
        <taxon>Actinopterygii</taxon>
        <taxon>Neopterygii</taxon>
        <taxon>Teleostei</taxon>
        <taxon>Neoteleostei</taxon>
        <taxon>Acanthomorphata</taxon>
        <taxon>Eupercaria</taxon>
        <taxon>Perciformes</taxon>
        <taxon>Notothenioidei</taxon>
        <taxon>Pogonophryne</taxon>
    </lineage>
</organism>
<dbReference type="PANTHER" id="PTHR13196:SF24">
    <property type="entry name" value="DENN DOMAIN-CONTAINING PROTEIN 1B"/>
    <property type="match status" value="1"/>
</dbReference>
<proteinExistence type="predicted"/>
<sequence>GTASSHQLRTEAIAKHLGCFVKEEKDEEREGEGGRGGRGGCSDDLTSTARFHRGSVSEPAPAGWAEIGWVAAHRQTNWEKGGERGDEGCCVGEWPKKGVACIEPTEYDLSPVKSLHTPTYPHGIGPSHGQRDVERDASESYQFYSSLLLLLACLWRWSCCAGVAALSFDKEGHRRGGGSVTYSPRRGLSHRMQPKTPNLSFGAVSGGEAEPSASLHSPIPQGRCWEEVLQTIPKFCFPFDVERVSQNQVGQNFTFVLTDIDGKQSYVPWFEIYYKLLNTLADYLTKQQENDLNDMLNSLYDLPVPKPFTPVNLSVNEQLYIATGQVLRDRRNREPHSYFIVPDINGLPTIPESRNLTEYFVAVDVNNMLQLYASMLHERRIIITSSKLSTVSPFLPGPSLSCSSALP</sequence>
<reference evidence="4" key="1">
    <citation type="submission" date="2022-11" db="EMBL/GenBank/DDBJ databases">
        <title>Chromosome-level genome of Pogonophryne albipinna.</title>
        <authorList>
            <person name="Jo E."/>
        </authorList>
    </citation>
    <scope>NUCLEOTIDE SEQUENCE</scope>
    <source>
        <strain evidence="4">SGF0006</strain>
        <tissue evidence="4">Muscle</tissue>
    </source>
</reference>
<dbReference type="Gene3D" id="3.40.50.11500">
    <property type="match status" value="1"/>
</dbReference>
<dbReference type="InterPro" id="IPR005113">
    <property type="entry name" value="uDENN_dom"/>
</dbReference>
<dbReference type="Pfam" id="PF02141">
    <property type="entry name" value="DENN"/>
    <property type="match status" value="1"/>
</dbReference>
<accession>A0AAD6BH66</accession>
<evidence type="ECO:0000313" key="4">
    <source>
        <dbReference type="EMBL" id="KAJ4943407.1"/>
    </source>
</evidence>
<dbReference type="Gene3D" id="3.30.450.200">
    <property type="match status" value="1"/>
</dbReference>
<keyword evidence="5" id="KW-1185">Reference proteome</keyword>
<dbReference type="InterPro" id="IPR001194">
    <property type="entry name" value="cDENN_dom"/>
</dbReference>
<dbReference type="InterPro" id="IPR037516">
    <property type="entry name" value="Tripartite_DENN"/>
</dbReference>
<gene>
    <name evidence="4" type="ORF">JOQ06_005909</name>
</gene>
<dbReference type="GO" id="GO:0005085">
    <property type="term" value="F:guanyl-nucleotide exchange factor activity"/>
    <property type="evidence" value="ECO:0007669"/>
    <property type="project" value="UniProtKB-KW"/>
</dbReference>
<dbReference type="SMART" id="SM00800">
    <property type="entry name" value="uDENN"/>
    <property type="match status" value="1"/>
</dbReference>
<dbReference type="SMART" id="SM00799">
    <property type="entry name" value="DENN"/>
    <property type="match status" value="1"/>
</dbReference>
<evidence type="ECO:0000256" key="1">
    <source>
        <dbReference type="ARBA" id="ARBA00022658"/>
    </source>
</evidence>
<comment type="caution">
    <text evidence="4">The sequence shown here is derived from an EMBL/GenBank/DDBJ whole genome shotgun (WGS) entry which is preliminary data.</text>
</comment>